<dbReference type="InterPro" id="IPR022646">
    <property type="entry name" value="SecD/SecF_CS"/>
</dbReference>
<sequence>MMFVIKYRKIFYLISGLAVAASLGAILYFGLNIGIDFTGGTLVEVSYPATRPDLEAVRQAANQLNLGSVTVQPTGEDGYILRLKTVSESEKDSLIKAVTLSAGNIPVEERTNSIGPALGSELAQRGLMAIGLVALLIILYIAFVFRHVSKPVSSWKYGLIAIVALLHDIIIPTGIFAYLGAVRGAEVDALFLTALLTILGLSVNDTIVVFDRIRENLQNKVAPHFDDVVGISLKQTFARSINTSLVLILILLSLYFFGGATTRDFALVLVIGMIVGTYSSIFLASPLLVTWQKWSEKRSAK</sequence>
<dbReference type="STRING" id="1802435.A2114_02125"/>
<proteinExistence type="inferred from homology"/>
<comment type="subcellular location">
    <subcellularLocation>
        <location evidence="1 10">Cell membrane</location>
        <topology evidence="1 10">Multi-pass membrane protein</topology>
    </subcellularLocation>
</comment>
<dbReference type="EMBL" id="MHTG01000004">
    <property type="protein sequence ID" value="OHA57888.1"/>
    <property type="molecule type" value="Genomic_DNA"/>
</dbReference>
<dbReference type="HAMAP" id="MF_01464_B">
    <property type="entry name" value="SecF_B"/>
    <property type="match status" value="1"/>
</dbReference>
<evidence type="ECO:0000256" key="8">
    <source>
        <dbReference type="ARBA" id="ARBA00023010"/>
    </source>
</evidence>
<keyword evidence="3 10" id="KW-1003">Cell membrane</keyword>
<dbReference type="InterPro" id="IPR005665">
    <property type="entry name" value="SecF_bac"/>
</dbReference>
<keyword evidence="8 10" id="KW-0811">Translocation</keyword>
<evidence type="ECO:0000256" key="5">
    <source>
        <dbReference type="ARBA" id="ARBA00022692"/>
    </source>
</evidence>
<evidence type="ECO:0000256" key="2">
    <source>
        <dbReference type="ARBA" id="ARBA00022448"/>
    </source>
</evidence>
<organism evidence="12 13">
    <name type="scientific">Candidatus Vogelbacteria bacterium GWA1_51_14</name>
    <dbReference type="NCBI Taxonomy" id="1802435"/>
    <lineage>
        <taxon>Bacteria</taxon>
        <taxon>Candidatus Vogeliibacteriota</taxon>
    </lineage>
</organism>
<evidence type="ECO:0000256" key="3">
    <source>
        <dbReference type="ARBA" id="ARBA00022475"/>
    </source>
</evidence>
<evidence type="ECO:0000256" key="7">
    <source>
        <dbReference type="ARBA" id="ARBA00022989"/>
    </source>
</evidence>
<feature type="transmembrane region" description="Helical" evidence="10">
    <location>
        <begin position="157"/>
        <end position="178"/>
    </location>
</feature>
<keyword evidence="4" id="KW-0997">Cell inner membrane</keyword>
<keyword evidence="6 10" id="KW-0653">Protein transport</keyword>
<dbReference type="Pfam" id="PF07549">
    <property type="entry name" value="Sec_GG"/>
    <property type="match status" value="1"/>
</dbReference>
<dbReference type="PROSITE" id="PS50156">
    <property type="entry name" value="SSD"/>
    <property type="match status" value="1"/>
</dbReference>
<name>A0A1G2QBR0_9BACT</name>
<feature type="transmembrane region" description="Helical" evidence="10">
    <location>
        <begin position="241"/>
        <end position="259"/>
    </location>
</feature>
<dbReference type="PANTHER" id="PTHR30081">
    <property type="entry name" value="PROTEIN-EXPORT MEMBRANE PROTEIN SEC"/>
    <property type="match status" value="1"/>
</dbReference>
<dbReference type="Proteomes" id="UP000176494">
    <property type="component" value="Unassembled WGS sequence"/>
</dbReference>
<dbReference type="InterPro" id="IPR048634">
    <property type="entry name" value="SecD_SecF_C"/>
</dbReference>
<dbReference type="PANTHER" id="PTHR30081:SF8">
    <property type="entry name" value="PROTEIN TRANSLOCASE SUBUNIT SECF"/>
    <property type="match status" value="1"/>
</dbReference>
<reference evidence="12 13" key="1">
    <citation type="journal article" date="2016" name="Nat. Commun.">
        <title>Thousands of microbial genomes shed light on interconnected biogeochemical processes in an aquifer system.</title>
        <authorList>
            <person name="Anantharaman K."/>
            <person name="Brown C.T."/>
            <person name="Hug L.A."/>
            <person name="Sharon I."/>
            <person name="Castelle C.J."/>
            <person name="Probst A.J."/>
            <person name="Thomas B.C."/>
            <person name="Singh A."/>
            <person name="Wilkins M.J."/>
            <person name="Karaoz U."/>
            <person name="Brodie E.L."/>
            <person name="Williams K.H."/>
            <person name="Hubbard S.S."/>
            <person name="Banfield J.F."/>
        </authorList>
    </citation>
    <scope>NUCLEOTIDE SEQUENCE [LARGE SCALE GENOMIC DNA]</scope>
</reference>
<dbReference type="PRINTS" id="PR01755">
    <property type="entry name" value="SECFTRNLCASE"/>
</dbReference>
<evidence type="ECO:0000256" key="4">
    <source>
        <dbReference type="ARBA" id="ARBA00022519"/>
    </source>
</evidence>
<keyword evidence="5 10" id="KW-0812">Transmembrane</keyword>
<dbReference type="Gene3D" id="1.20.1640.10">
    <property type="entry name" value="Multidrug efflux transporter AcrB transmembrane domain"/>
    <property type="match status" value="1"/>
</dbReference>
<dbReference type="AlphaFoldDB" id="A0A1G2QBR0"/>
<dbReference type="NCBIfam" id="TIGR00966">
    <property type="entry name" value="transloc_SecF"/>
    <property type="match status" value="1"/>
</dbReference>
<accession>A0A1G2QBR0</accession>
<feature type="transmembrane region" description="Helical" evidence="10">
    <location>
        <begin position="265"/>
        <end position="291"/>
    </location>
</feature>
<protein>
    <recommendedName>
        <fullName evidence="10">Protein-export membrane protein SecF</fullName>
    </recommendedName>
</protein>
<dbReference type="GO" id="GO:0043952">
    <property type="term" value="P:protein transport by the Sec complex"/>
    <property type="evidence" value="ECO:0007669"/>
    <property type="project" value="UniProtKB-UniRule"/>
</dbReference>
<gene>
    <name evidence="10" type="primary">secF</name>
    <name evidence="12" type="ORF">A2114_02125</name>
</gene>
<dbReference type="InterPro" id="IPR022813">
    <property type="entry name" value="SecD/SecF_arch_bac"/>
</dbReference>
<evidence type="ECO:0000313" key="13">
    <source>
        <dbReference type="Proteomes" id="UP000176494"/>
    </source>
</evidence>
<dbReference type="GO" id="GO:0006605">
    <property type="term" value="P:protein targeting"/>
    <property type="evidence" value="ECO:0007669"/>
    <property type="project" value="UniProtKB-UniRule"/>
</dbReference>
<dbReference type="GO" id="GO:0015450">
    <property type="term" value="F:protein-transporting ATPase activity"/>
    <property type="evidence" value="ECO:0007669"/>
    <property type="project" value="InterPro"/>
</dbReference>
<feature type="transmembrane region" description="Helical" evidence="10">
    <location>
        <begin position="126"/>
        <end position="145"/>
    </location>
</feature>
<evidence type="ECO:0000256" key="9">
    <source>
        <dbReference type="ARBA" id="ARBA00023136"/>
    </source>
</evidence>
<evidence type="ECO:0000259" key="11">
    <source>
        <dbReference type="PROSITE" id="PS50156"/>
    </source>
</evidence>
<evidence type="ECO:0000256" key="1">
    <source>
        <dbReference type="ARBA" id="ARBA00004651"/>
    </source>
</evidence>
<comment type="caution">
    <text evidence="12">The sequence shown here is derived from an EMBL/GenBank/DDBJ whole genome shotgun (WGS) entry which is preliminary data.</text>
</comment>
<dbReference type="SUPFAM" id="SSF82866">
    <property type="entry name" value="Multidrug efflux transporter AcrB transmembrane domain"/>
    <property type="match status" value="1"/>
</dbReference>
<keyword evidence="7 10" id="KW-1133">Transmembrane helix</keyword>
<evidence type="ECO:0000256" key="10">
    <source>
        <dbReference type="HAMAP-Rule" id="MF_01464"/>
    </source>
</evidence>
<keyword evidence="2 10" id="KW-0813">Transport</keyword>
<feature type="domain" description="SSD" evidence="11">
    <location>
        <begin position="126"/>
        <end position="290"/>
    </location>
</feature>
<dbReference type="GO" id="GO:0005886">
    <property type="term" value="C:plasma membrane"/>
    <property type="evidence" value="ECO:0007669"/>
    <property type="project" value="UniProtKB-SubCell"/>
</dbReference>
<comment type="similarity">
    <text evidence="10">Belongs to the SecD/SecF family. SecF subfamily.</text>
</comment>
<dbReference type="Pfam" id="PF02355">
    <property type="entry name" value="SecD_SecF_C"/>
    <property type="match status" value="1"/>
</dbReference>
<evidence type="ECO:0000256" key="6">
    <source>
        <dbReference type="ARBA" id="ARBA00022927"/>
    </source>
</evidence>
<dbReference type="InterPro" id="IPR000731">
    <property type="entry name" value="SSD"/>
</dbReference>
<dbReference type="InterPro" id="IPR022645">
    <property type="entry name" value="SecD/SecF_bac"/>
</dbReference>
<comment type="function">
    <text evidence="10">Part of the Sec protein translocase complex. Interacts with the SecYEG preprotein conducting channel. SecDF uses the proton motive force (PMF) to complete protein translocation after the ATP-dependent function of SecA.</text>
</comment>
<feature type="transmembrane region" description="Helical" evidence="10">
    <location>
        <begin position="190"/>
        <end position="210"/>
    </location>
</feature>
<dbReference type="GO" id="GO:0065002">
    <property type="term" value="P:intracellular protein transmembrane transport"/>
    <property type="evidence" value="ECO:0007669"/>
    <property type="project" value="UniProtKB-UniRule"/>
</dbReference>
<keyword evidence="9 10" id="KW-0472">Membrane</keyword>
<feature type="transmembrane region" description="Helical" evidence="10">
    <location>
        <begin position="12"/>
        <end position="31"/>
    </location>
</feature>
<comment type="subunit">
    <text evidence="10">Forms a complex with SecD. Part of the essential Sec protein translocation apparatus which comprises SecA, SecYEG and auxiliary proteins SecDF. Other proteins may also be involved.</text>
</comment>
<evidence type="ECO:0000313" key="12">
    <source>
        <dbReference type="EMBL" id="OHA57888.1"/>
    </source>
</evidence>